<dbReference type="AlphaFoldDB" id="A0A452U669"/>
<protein>
    <submittedName>
        <fullName evidence="1">Uncharacterized protein</fullName>
    </submittedName>
</protein>
<name>A0A452U669_URSMA</name>
<proteinExistence type="predicted"/>
<dbReference type="Ensembl" id="ENSUMAT00000019169.1">
    <property type="protein sequence ID" value="ENSUMAP00000016214.1"/>
    <property type="gene ID" value="ENSUMAG00000011919.1"/>
</dbReference>
<reference evidence="1" key="1">
    <citation type="submission" date="2019-03" db="UniProtKB">
        <authorList>
            <consortium name="Ensembl"/>
        </authorList>
    </citation>
    <scope>IDENTIFICATION</scope>
</reference>
<accession>A0A452U669</accession>
<organism evidence="1">
    <name type="scientific">Ursus maritimus</name>
    <name type="common">Polar bear</name>
    <name type="synonym">Thalarctos maritimus</name>
    <dbReference type="NCBI Taxonomy" id="29073"/>
    <lineage>
        <taxon>Eukaryota</taxon>
        <taxon>Metazoa</taxon>
        <taxon>Chordata</taxon>
        <taxon>Craniata</taxon>
        <taxon>Vertebrata</taxon>
        <taxon>Euteleostomi</taxon>
        <taxon>Mammalia</taxon>
        <taxon>Eutheria</taxon>
        <taxon>Laurasiatheria</taxon>
        <taxon>Carnivora</taxon>
        <taxon>Caniformia</taxon>
        <taxon>Ursidae</taxon>
        <taxon>Ursus</taxon>
    </lineage>
</organism>
<evidence type="ECO:0000313" key="1">
    <source>
        <dbReference type="Ensembl" id="ENSUMAP00000016214"/>
    </source>
</evidence>
<dbReference type="GeneTree" id="ENSGT01120000272446"/>
<sequence length="123" mass="13984">MDSDRLPDDQPIFDQFLDLLTGVGIGDFIGLIGVQTDICFAIAEDTGGKPLLKPEHAHGCGCSDKRKAKGLCVSREPFKQKEGRCPRHLCVKNKYSWFRPLLRSFASMCMEKRFRVFLVRKHI</sequence>